<dbReference type="AlphaFoldDB" id="A0AAW7SV54"/>
<accession>A0AAW7SV54</accession>
<reference evidence="1" key="1">
    <citation type="submission" date="2023-07" db="EMBL/GenBank/DDBJ databases">
        <title>A collection of bacterial strains from the Burkholderia cepacia Research Laboratory and Repository.</title>
        <authorList>
            <person name="Lipuma J."/>
            <person name="Spilker T."/>
            <person name="Caverly L."/>
        </authorList>
    </citation>
    <scope>NUCLEOTIDE SEQUENCE</scope>
    <source>
        <strain evidence="1">AU44268</strain>
    </source>
</reference>
<evidence type="ECO:0000313" key="1">
    <source>
        <dbReference type="EMBL" id="MDN7793651.1"/>
    </source>
</evidence>
<dbReference type="RefSeq" id="WP_014724361.1">
    <property type="nucleotide sequence ID" value="NZ_BGKC01000020.1"/>
</dbReference>
<proteinExistence type="predicted"/>
<dbReference type="EMBL" id="JAUJRV010000001">
    <property type="protein sequence ID" value="MDN7793651.1"/>
    <property type="molecule type" value="Genomic_DNA"/>
</dbReference>
<comment type="caution">
    <text evidence="1">The sequence shown here is derived from an EMBL/GenBank/DDBJ whole genome shotgun (WGS) entry which is preliminary data.</text>
</comment>
<organism evidence="1 2">
    <name type="scientific">Burkholderia vietnamiensis</name>
    <dbReference type="NCBI Taxonomy" id="60552"/>
    <lineage>
        <taxon>Bacteria</taxon>
        <taxon>Pseudomonadati</taxon>
        <taxon>Pseudomonadota</taxon>
        <taxon>Betaproteobacteria</taxon>
        <taxon>Burkholderiales</taxon>
        <taxon>Burkholderiaceae</taxon>
        <taxon>Burkholderia</taxon>
        <taxon>Burkholderia cepacia complex</taxon>
    </lineage>
</organism>
<gene>
    <name evidence="1" type="ORF">QZM33_01615</name>
</gene>
<sequence>MPPASARRDSVSDSDGTTIVRQDRSSTVLKEILSTHALPI</sequence>
<dbReference type="Proteomes" id="UP001171620">
    <property type="component" value="Unassembled WGS sequence"/>
</dbReference>
<evidence type="ECO:0000313" key="2">
    <source>
        <dbReference type="Proteomes" id="UP001171620"/>
    </source>
</evidence>
<name>A0AAW7SV54_BURVI</name>
<protein>
    <submittedName>
        <fullName evidence="1">Uncharacterized protein</fullName>
    </submittedName>
</protein>